<dbReference type="GO" id="GO:0006281">
    <property type="term" value="P:DNA repair"/>
    <property type="evidence" value="ECO:0007669"/>
    <property type="project" value="UniProtKB-KW"/>
</dbReference>
<comment type="catalytic activity">
    <reaction evidence="1">
        <text>ATP + H2O = ADP + phosphate + H(+)</text>
        <dbReference type="Rhea" id="RHEA:13065"/>
        <dbReference type="ChEBI" id="CHEBI:15377"/>
        <dbReference type="ChEBI" id="CHEBI:15378"/>
        <dbReference type="ChEBI" id="CHEBI:30616"/>
        <dbReference type="ChEBI" id="CHEBI:43474"/>
        <dbReference type="ChEBI" id="CHEBI:456216"/>
        <dbReference type="EC" id="5.6.2.3"/>
    </reaction>
</comment>
<dbReference type="Pfam" id="PF05970">
    <property type="entry name" value="PIF1"/>
    <property type="match status" value="1"/>
</dbReference>
<dbReference type="GO" id="GO:0016787">
    <property type="term" value="F:hydrolase activity"/>
    <property type="evidence" value="ECO:0007669"/>
    <property type="project" value="UniProtKB-KW"/>
</dbReference>
<dbReference type="EMBL" id="KL403021">
    <property type="protein sequence ID" value="KEH16157.1"/>
    <property type="molecule type" value="Genomic_DNA"/>
</dbReference>
<dbReference type="Proteomes" id="UP000002051">
    <property type="component" value="Unassembled WGS sequence"/>
</dbReference>
<keyword evidence="1" id="KW-0234">DNA repair</keyword>
<keyword evidence="1" id="KW-0378">Hydrolase</keyword>
<dbReference type="HOGENOM" id="CLU_3035464_0_0_1"/>
<keyword evidence="1 3" id="KW-0347">Helicase</keyword>
<comment type="cofactor">
    <cofactor evidence="1">
        <name>Mg(2+)</name>
        <dbReference type="ChEBI" id="CHEBI:18420"/>
    </cofactor>
</comment>
<evidence type="ECO:0000259" key="2">
    <source>
        <dbReference type="Pfam" id="PF05970"/>
    </source>
</evidence>
<evidence type="ECO:0000313" key="4">
    <source>
        <dbReference type="EnsemblPlants" id="KEH16157"/>
    </source>
</evidence>
<keyword evidence="5" id="KW-1185">Reference proteome</keyword>
<keyword evidence="1" id="KW-0227">DNA damage</keyword>
<accession>A0A072TFK0</accession>
<reference evidence="3 5" key="2">
    <citation type="journal article" date="2014" name="BMC Genomics">
        <title>An improved genome release (version Mt4.0) for the model legume Medicago truncatula.</title>
        <authorList>
            <person name="Tang H."/>
            <person name="Krishnakumar V."/>
            <person name="Bidwell S."/>
            <person name="Rosen B."/>
            <person name="Chan A."/>
            <person name="Zhou S."/>
            <person name="Gentzbittel L."/>
            <person name="Childs K.L."/>
            <person name="Yandell M."/>
            <person name="Gundlach H."/>
            <person name="Mayer K.F."/>
            <person name="Schwartz D.C."/>
            <person name="Town C.D."/>
        </authorList>
    </citation>
    <scope>GENOME REANNOTATION</scope>
    <source>
        <strain evidence="3">A17</strain>
        <strain evidence="4 5">cv. Jemalong A17</strain>
    </source>
</reference>
<dbReference type="InterPro" id="IPR010285">
    <property type="entry name" value="DNA_helicase_pif1-like_DEAD"/>
</dbReference>
<name>A0A072TFK0_MEDTR</name>
<reference evidence="3 5" key="1">
    <citation type="journal article" date="2011" name="Nature">
        <title>The Medicago genome provides insight into the evolution of rhizobial symbioses.</title>
        <authorList>
            <person name="Young N.D."/>
            <person name="Debelle F."/>
            <person name="Oldroyd G.E."/>
            <person name="Geurts R."/>
            <person name="Cannon S.B."/>
            <person name="Udvardi M.K."/>
            <person name="Benedito V.A."/>
            <person name="Mayer K.F."/>
            <person name="Gouzy J."/>
            <person name="Schoof H."/>
            <person name="Van de Peer Y."/>
            <person name="Proost S."/>
            <person name="Cook D.R."/>
            <person name="Meyers B.C."/>
            <person name="Spannagl M."/>
            <person name="Cheung F."/>
            <person name="De Mita S."/>
            <person name="Krishnakumar V."/>
            <person name="Gundlach H."/>
            <person name="Zhou S."/>
            <person name="Mudge J."/>
            <person name="Bharti A.K."/>
            <person name="Murray J.D."/>
            <person name="Naoumkina M.A."/>
            <person name="Rosen B."/>
            <person name="Silverstein K.A."/>
            <person name="Tang H."/>
            <person name="Rombauts S."/>
            <person name="Zhao P.X."/>
            <person name="Zhou P."/>
            <person name="Barbe V."/>
            <person name="Bardou P."/>
            <person name="Bechner M."/>
            <person name="Bellec A."/>
            <person name="Berger A."/>
            <person name="Berges H."/>
            <person name="Bidwell S."/>
            <person name="Bisseling T."/>
            <person name="Choisne N."/>
            <person name="Couloux A."/>
            <person name="Denny R."/>
            <person name="Deshpande S."/>
            <person name="Dai X."/>
            <person name="Doyle J.J."/>
            <person name="Dudez A.M."/>
            <person name="Farmer A.D."/>
            <person name="Fouteau S."/>
            <person name="Franken C."/>
            <person name="Gibelin C."/>
            <person name="Gish J."/>
            <person name="Goldstein S."/>
            <person name="Gonzalez A.J."/>
            <person name="Green P.J."/>
            <person name="Hallab A."/>
            <person name="Hartog M."/>
            <person name="Hua A."/>
            <person name="Humphray S.J."/>
            <person name="Jeong D.H."/>
            <person name="Jing Y."/>
            <person name="Jocker A."/>
            <person name="Kenton S.M."/>
            <person name="Kim D.J."/>
            <person name="Klee K."/>
            <person name="Lai H."/>
            <person name="Lang C."/>
            <person name="Lin S."/>
            <person name="Macmil S.L."/>
            <person name="Magdelenat G."/>
            <person name="Matthews L."/>
            <person name="McCorrison J."/>
            <person name="Monaghan E.L."/>
            <person name="Mun J.H."/>
            <person name="Najar F.Z."/>
            <person name="Nicholson C."/>
            <person name="Noirot C."/>
            <person name="O'Bleness M."/>
            <person name="Paule C.R."/>
            <person name="Poulain J."/>
            <person name="Prion F."/>
            <person name="Qin B."/>
            <person name="Qu C."/>
            <person name="Retzel E.F."/>
            <person name="Riddle C."/>
            <person name="Sallet E."/>
            <person name="Samain S."/>
            <person name="Samson N."/>
            <person name="Sanders I."/>
            <person name="Saurat O."/>
            <person name="Scarpelli C."/>
            <person name="Schiex T."/>
            <person name="Segurens B."/>
            <person name="Severin A.J."/>
            <person name="Sherrier D.J."/>
            <person name="Shi R."/>
            <person name="Sims S."/>
            <person name="Singer S.R."/>
            <person name="Sinharoy S."/>
            <person name="Sterck L."/>
            <person name="Viollet A."/>
            <person name="Wang B.B."/>
            <person name="Wang K."/>
            <person name="Wang M."/>
            <person name="Wang X."/>
            <person name="Warfsmann J."/>
            <person name="Weissenbach J."/>
            <person name="White D.D."/>
            <person name="White J.D."/>
            <person name="Wiley G.B."/>
            <person name="Wincker P."/>
            <person name="Xing Y."/>
            <person name="Yang L."/>
            <person name="Yao Z."/>
            <person name="Ying F."/>
            <person name="Zhai J."/>
            <person name="Zhou L."/>
            <person name="Zuber A."/>
            <person name="Denarie J."/>
            <person name="Dixon R.A."/>
            <person name="May G.D."/>
            <person name="Schwartz D.C."/>
            <person name="Rogers J."/>
            <person name="Quetier F."/>
            <person name="Town C.D."/>
            <person name="Roe B.A."/>
        </authorList>
    </citation>
    <scope>NUCLEOTIDE SEQUENCE [LARGE SCALE GENOMIC DNA]</scope>
    <source>
        <strain evidence="3">A17</strain>
        <strain evidence="4 5">cv. Jemalong A17</strain>
    </source>
</reference>
<keyword evidence="1" id="KW-0547">Nucleotide-binding</keyword>
<sequence>MLPGAQERLIFGGLCQLHYAQKEDIGLPVASSGIAACDFPEERTAHSRFSISYTC</sequence>
<dbReference type="GO" id="GO:0005524">
    <property type="term" value="F:ATP binding"/>
    <property type="evidence" value="ECO:0007669"/>
    <property type="project" value="UniProtKB-KW"/>
</dbReference>
<dbReference type="GO" id="GO:0000723">
    <property type="term" value="P:telomere maintenance"/>
    <property type="evidence" value="ECO:0007669"/>
    <property type="project" value="InterPro"/>
</dbReference>
<reference evidence="4" key="3">
    <citation type="submission" date="2015-06" db="UniProtKB">
        <authorList>
            <consortium name="EnsemblPlants"/>
        </authorList>
    </citation>
    <scope>IDENTIFICATION</scope>
    <source>
        <strain evidence="4">cv. Jemalong A17</strain>
    </source>
</reference>
<keyword evidence="1" id="KW-0067">ATP-binding</keyword>
<evidence type="ECO:0000256" key="1">
    <source>
        <dbReference type="RuleBase" id="RU363044"/>
    </source>
</evidence>
<evidence type="ECO:0000313" key="3">
    <source>
        <dbReference type="EMBL" id="KEH16157.1"/>
    </source>
</evidence>
<dbReference type="EnsemblPlants" id="KEH16157">
    <property type="protein sequence ID" value="KEH16157"/>
    <property type="gene ID" value="MTR_0296s0020"/>
</dbReference>
<dbReference type="GO" id="GO:0043139">
    <property type="term" value="F:5'-3' DNA helicase activity"/>
    <property type="evidence" value="ECO:0007669"/>
    <property type="project" value="UniProtKB-EC"/>
</dbReference>
<comment type="similarity">
    <text evidence="1">Belongs to the helicase family.</text>
</comment>
<dbReference type="EC" id="5.6.2.3" evidence="1"/>
<keyword evidence="1" id="KW-0233">DNA recombination</keyword>
<evidence type="ECO:0000313" key="5">
    <source>
        <dbReference type="Proteomes" id="UP000002051"/>
    </source>
</evidence>
<gene>
    <name evidence="3" type="ORF">MTR_0296s0020</name>
</gene>
<dbReference type="PaxDb" id="3880-AES82154"/>
<proteinExistence type="inferred from homology"/>
<protein>
    <recommendedName>
        <fullName evidence="1">ATP-dependent DNA helicase</fullName>
        <ecNumber evidence="1">5.6.2.3</ecNumber>
    </recommendedName>
</protein>
<dbReference type="GO" id="GO:0006310">
    <property type="term" value="P:DNA recombination"/>
    <property type="evidence" value="ECO:0007669"/>
    <property type="project" value="UniProtKB-KW"/>
</dbReference>
<organism evidence="3 5">
    <name type="scientific">Medicago truncatula</name>
    <name type="common">Barrel medic</name>
    <name type="synonym">Medicago tribuloides</name>
    <dbReference type="NCBI Taxonomy" id="3880"/>
    <lineage>
        <taxon>Eukaryota</taxon>
        <taxon>Viridiplantae</taxon>
        <taxon>Streptophyta</taxon>
        <taxon>Embryophyta</taxon>
        <taxon>Tracheophyta</taxon>
        <taxon>Spermatophyta</taxon>
        <taxon>Magnoliopsida</taxon>
        <taxon>eudicotyledons</taxon>
        <taxon>Gunneridae</taxon>
        <taxon>Pentapetalae</taxon>
        <taxon>rosids</taxon>
        <taxon>fabids</taxon>
        <taxon>Fabales</taxon>
        <taxon>Fabaceae</taxon>
        <taxon>Papilionoideae</taxon>
        <taxon>50 kb inversion clade</taxon>
        <taxon>NPAAA clade</taxon>
        <taxon>Hologalegina</taxon>
        <taxon>IRL clade</taxon>
        <taxon>Trifolieae</taxon>
        <taxon>Medicago</taxon>
    </lineage>
</organism>
<feature type="domain" description="DNA helicase Pif1-like DEAD-box helicase" evidence="2">
    <location>
        <begin position="21"/>
        <end position="52"/>
    </location>
</feature>
<dbReference type="AlphaFoldDB" id="A0A072TFK0"/>